<feature type="domain" description="DUF7373" evidence="3">
    <location>
        <begin position="249"/>
        <end position="387"/>
    </location>
</feature>
<reference evidence="4 5" key="1">
    <citation type="journal article" date="2019" name="ACS Chem. Biol.">
        <title>Identification and Mobilization of a Cryptic Antibiotic Biosynthesis Gene Locus from a Human-Pathogenic Nocardia Isolate.</title>
        <authorList>
            <person name="Herisse M."/>
            <person name="Ishida K."/>
            <person name="Porter J.L."/>
            <person name="Howden B."/>
            <person name="Hertweck C."/>
            <person name="Stinear T.P."/>
            <person name="Pidot S.J."/>
        </authorList>
    </citation>
    <scope>NUCLEOTIDE SEQUENCE [LARGE SCALE GENOMIC DNA]</scope>
    <source>
        <strain evidence="4 5">AUSMDU00012717</strain>
    </source>
</reference>
<dbReference type="KEGG" id="nah:F5544_16055"/>
<keyword evidence="5" id="KW-1185">Reference proteome</keyword>
<name>A0A6G9YCZ3_9NOCA</name>
<keyword evidence="1" id="KW-0732">Signal</keyword>
<evidence type="ECO:0000313" key="5">
    <source>
        <dbReference type="Proteomes" id="UP000503540"/>
    </source>
</evidence>
<accession>A0A6G9YCZ3</accession>
<dbReference type="Pfam" id="PF24088">
    <property type="entry name" value="DUF7373"/>
    <property type="match status" value="1"/>
</dbReference>
<evidence type="ECO:0008006" key="6">
    <source>
        <dbReference type="Google" id="ProtNLM"/>
    </source>
</evidence>
<dbReference type="RefSeq" id="WP_167473962.1">
    <property type="nucleotide sequence ID" value="NZ_CP046172.1"/>
</dbReference>
<evidence type="ECO:0000256" key="1">
    <source>
        <dbReference type="SAM" id="SignalP"/>
    </source>
</evidence>
<dbReference type="Pfam" id="PF24092">
    <property type="entry name" value="DUF7373_C"/>
    <property type="match status" value="1"/>
</dbReference>
<evidence type="ECO:0000313" key="4">
    <source>
        <dbReference type="EMBL" id="QIS11091.1"/>
    </source>
</evidence>
<gene>
    <name evidence="4" type="ORF">F5544_16055</name>
</gene>
<organism evidence="4 5">
    <name type="scientific">Nocardia arthritidis</name>
    <dbReference type="NCBI Taxonomy" id="228602"/>
    <lineage>
        <taxon>Bacteria</taxon>
        <taxon>Bacillati</taxon>
        <taxon>Actinomycetota</taxon>
        <taxon>Actinomycetes</taxon>
        <taxon>Mycobacteriales</taxon>
        <taxon>Nocardiaceae</taxon>
        <taxon>Nocardia</taxon>
    </lineage>
</organism>
<sequence>MARQRYSITAMLTCTLLLTAAGCDSGSGPPAVDLAKLDSGNYLTTPRTIAPTAQTGAIQESVELAKHLPLILDIDSRMVFGNATSGNFAFTADHPPPVEPIYHIDDFNAAAPGLIAGFRTGGQRRISYALGLEAQLGVLRFGTPDQAGHALSLLAGAQAAQPNTTDTSIPAYPDARAEINEYGSVMTWLVRDTYLVWTIVEDNLAPAPDPVPLSRFTARIYDKLFEMLRDYHPTAPDRLATLPADVDGLLGRTLPSPKVSDWTPAILTPRAALHLDYYPAQTSRIFADAKVDLVAIDRSTITRAGDRPAAARLLAAYVDQLAGDYGPFDGPPGLPGAKCLKKLDDPVGPAVVTYTCFIGYDRYVAQVWAEQPQDLYQEAAAQYKLLAAGH</sequence>
<dbReference type="EMBL" id="CP046172">
    <property type="protein sequence ID" value="QIS11091.1"/>
    <property type="molecule type" value="Genomic_DNA"/>
</dbReference>
<dbReference type="Proteomes" id="UP000503540">
    <property type="component" value="Chromosome"/>
</dbReference>
<dbReference type="InterPro" id="IPR055797">
    <property type="entry name" value="DUF7373"/>
</dbReference>
<proteinExistence type="predicted"/>
<feature type="chain" id="PRO_5038580206" description="Lipoprotein" evidence="1">
    <location>
        <begin position="21"/>
        <end position="390"/>
    </location>
</feature>
<dbReference type="InterPro" id="IPR056463">
    <property type="entry name" value="DUF7373_C"/>
</dbReference>
<dbReference type="PROSITE" id="PS51257">
    <property type="entry name" value="PROKAR_LIPOPROTEIN"/>
    <property type="match status" value="1"/>
</dbReference>
<protein>
    <recommendedName>
        <fullName evidence="6">Lipoprotein</fullName>
    </recommendedName>
</protein>
<dbReference type="AlphaFoldDB" id="A0A6G9YCZ3"/>
<evidence type="ECO:0000259" key="3">
    <source>
        <dbReference type="Pfam" id="PF24092"/>
    </source>
</evidence>
<feature type="signal peptide" evidence="1">
    <location>
        <begin position="1"/>
        <end position="20"/>
    </location>
</feature>
<feature type="domain" description="DUF7373" evidence="2">
    <location>
        <begin position="50"/>
        <end position="243"/>
    </location>
</feature>
<evidence type="ECO:0000259" key="2">
    <source>
        <dbReference type="Pfam" id="PF24088"/>
    </source>
</evidence>